<keyword evidence="2" id="KW-0210">Decarboxylase</keyword>
<dbReference type="InterPro" id="IPR003826">
    <property type="entry name" value="AdoMetDC_fam_prok"/>
</dbReference>
<evidence type="ECO:0008006" key="10">
    <source>
        <dbReference type="Google" id="ProtNLM"/>
    </source>
</evidence>
<evidence type="ECO:0000256" key="5">
    <source>
        <dbReference type="ARBA" id="ARBA00023145"/>
    </source>
</evidence>
<dbReference type="AlphaFoldDB" id="A0A644UG71"/>
<gene>
    <name evidence="9" type="ORF">SDC9_23805</name>
</gene>
<evidence type="ECO:0000256" key="3">
    <source>
        <dbReference type="ARBA" id="ARBA00022813"/>
    </source>
</evidence>
<reference evidence="9" key="1">
    <citation type="submission" date="2019-08" db="EMBL/GenBank/DDBJ databases">
        <authorList>
            <person name="Kucharzyk K."/>
            <person name="Murdoch R.W."/>
            <person name="Higgins S."/>
            <person name="Loffler F."/>
        </authorList>
    </citation>
    <scope>NUCLEOTIDE SEQUENCE</scope>
</reference>
<dbReference type="Pfam" id="PF02675">
    <property type="entry name" value="AdoMet_dc"/>
    <property type="match status" value="1"/>
</dbReference>
<keyword evidence="3" id="KW-0068">Autocatalytic cleavage</keyword>
<organism evidence="9">
    <name type="scientific">bioreactor metagenome</name>
    <dbReference type="NCBI Taxonomy" id="1076179"/>
    <lineage>
        <taxon>unclassified sequences</taxon>
        <taxon>metagenomes</taxon>
        <taxon>ecological metagenomes</taxon>
    </lineage>
</organism>
<dbReference type="SUPFAM" id="SSF56276">
    <property type="entry name" value="S-adenosylmethionine decarboxylase"/>
    <property type="match status" value="1"/>
</dbReference>
<dbReference type="Gene3D" id="3.60.90.10">
    <property type="entry name" value="S-adenosylmethionine decarboxylase"/>
    <property type="match status" value="1"/>
</dbReference>
<dbReference type="GO" id="GO:0004014">
    <property type="term" value="F:adenosylmethionine decarboxylase activity"/>
    <property type="evidence" value="ECO:0007669"/>
    <property type="project" value="InterPro"/>
</dbReference>
<evidence type="ECO:0000256" key="7">
    <source>
        <dbReference type="ARBA" id="ARBA00023270"/>
    </source>
</evidence>
<evidence type="ECO:0000256" key="8">
    <source>
        <dbReference type="ARBA" id="ARBA00023317"/>
    </source>
</evidence>
<proteinExistence type="predicted"/>
<comment type="cofactor">
    <cofactor evidence="1">
        <name>pyruvate</name>
        <dbReference type="ChEBI" id="CHEBI:15361"/>
    </cofactor>
</comment>
<evidence type="ECO:0000313" key="9">
    <source>
        <dbReference type="EMBL" id="MPL77944.1"/>
    </source>
</evidence>
<accession>A0A644UG71</accession>
<comment type="caution">
    <text evidence="9">The sequence shown here is derived from an EMBL/GenBank/DDBJ whole genome shotgun (WGS) entry which is preliminary data.</text>
</comment>
<keyword evidence="8" id="KW-0670">Pyruvate</keyword>
<dbReference type="GO" id="GO:0008295">
    <property type="term" value="P:spermidine biosynthetic process"/>
    <property type="evidence" value="ECO:0007669"/>
    <property type="project" value="InterPro"/>
</dbReference>
<name>A0A644UG71_9ZZZZ</name>
<keyword evidence="6" id="KW-0456">Lyase</keyword>
<keyword evidence="7" id="KW-0704">Schiff base</keyword>
<keyword evidence="4" id="KW-0620">Polyamine biosynthesis</keyword>
<evidence type="ECO:0000256" key="4">
    <source>
        <dbReference type="ARBA" id="ARBA00023115"/>
    </source>
</evidence>
<dbReference type="EMBL" id="VSSQ01000111">
    <property type="protein sequence ID" value="MPL77944.1"/>
    <property type="molecule type" value="Genomic_DNA"/>
</dbReference>
<evidence type="ECO:0000256" key="1">
    <source>
        <dbReference type="ARBA" id="ARBA00001928"/>
    </source>
</evidence>
<protein>
    <recommendedName>
        <fullName evidence="10">S-adenosylmethionine decarboxylase proenzyme</fullName>
    </recommendedName>
</protein>
<sequence>MKQMTANHLTDAEVIAEYKKEDCWGLCTSIDLKECDPATIRDADKIHQFVLELADLIDMKRFGEPQIIHFGPNDRVAGYSMTQLIETSLLSAHFANDTNAAYIDIFSCKEYAPSVASAFCKKFFGAKTMNTNVFFRSI</sequence>
<keyword evidence="5" id="KW-0865">Zymogen</keyword>
<evidence type="ECO:0000256" key="6">
    <source>
        <dbReference type="ARBA" id="ARBA00023239"/>
    </source>
</evidence>
<dbReference type="InterPro" id="IPR016067">
    <property type="entry name" value="S-AdoMet_deCO2ase_core"/>
</dbReference>
<evidence type="ECO:0000256" key="2">
    <source>
        <dbReference type="ARBA" id="ARBA00022793"/>
    </source>
</evidence>